<name>A0ABZ1JP67_9ACTN</name>
<evidence type="ECO:0000256" key="1">
    <source>
        <dbReference type="SAM" id="Phobius"/>
    </source>
</evidence>
<sequence length="178" mass="20001">MDHQTLALLGLDKDSLGAVFGVVGTLLGATVAFFGIRYQVERQHKEAQLDYATKECGRALLTLLRQFRTEPVSDGAWTEIVADQLDALKLTSPLFRDKALRERLAKTVSILEEWHYTVFDQPNRDEYDAASPIILAVLKHAIDCIGTHRRGEKIPEPNAAFVQAQNNISTYWDWASES</sequence>
<evidence type="ECO:0000313" key="2">
    <source>
        <dbReference type="EMBL" id="WTP53418.1"/>
    </source>
</evidence>
<keyword evidence="1" id="KW-0472">Membrane</keyword>
<proteinExistence type="predicted"/>
<keyword evidence="1" id="KW-1133">Transmembrane helix</keyword>
<keyword evidence="3" id="KW-1185">Reference proteome</keyword>
<reference evidence="2" key="1">
    <citation type="submission" date="2022-10" db="EMBL/GenBank/DDBJ databases">
        <title>The complete genomes of actinobacterial strains from the NBC collection.</title>
        <authorList>
            <person name="Joergensen T.S."/>
            <person name="Alvarez Arevalo M."/>
            <person name="Sterndorff E.B."/>
            <person name="Faurdal D."/>
            <person name="Vuksanovic O."/>
            <person name="Mourched A.-S."/>
            <person name="Charusanti P."/>
            <person name="Shaw S."/>
            <person name="Blin K."/>
            <person name="Weber T."/>
        </authorList>
    </citation>
    <scope>NUCLEOTIDE SEQUENCE</scope>
    <source>
        <strain evidence="2">NBC_00189</strain>
    </source>
</reference>
<protein>
    <submittedName>
        <fullName evidence="2">Uncharacterized protein</fullName>
    </submittedName>
</protein>
<keyword evidence="1" id="KW-0812">Transmembrane</keyword>
<dbReference type="RefSeq" id="WP_328939209.1">
    <property type="nucleotide sequence ID" value="NZ_CP108133.1"/>
</dbReference>
<gene>
    <name evidence="2" type="ORF">OG288_36925</name>
</gene>
<organism evidence="2 3">
    <name type="scientific">Streptomyces tauricus</name>
    <dbReference type="NCBI Taxonomy" id="68274"/>
    <lineage>
        <taxon>Bacteria</taxon>
        <taxon>Bacillati</taxon>
        <taxon>Actinomycetota</taxon>
        <taxon>Actinomycetes</taxon>
        <taxon>Kitasatosporales</taxon>
        <taxon>Streptomycetaceae</taxon>
        <taxon>Streptomyces</taxon>
        <taxon>Streptomyces aurantiacus group</taxon>
    </lineage>
</organism>
<dbReference type="Proteomes" id="UP001432166">
    <property type="component" value="Chromosome"/>
</dbReference>
<dbReference type="EMBL" id="CP108133">
    <property type="protein sequence ID" value="WTP53418.1"/>
    <property type="molecule type" value="Genomic_DNA"/>
</dbReference>
<feature type="transmembrane region" description="Helical" evidence="1">
    <location>
        <begin position="16"/>
        <end position="36"/>
    </location>
</feature>
<accession>A0ABZ1JP67</accession>
<evidence type="ECO:0000313" key="3">
    <source>
        <dbReference type="Proteomes" id="UP001432166"/>
    </source>
</evidence>